<evidence type="ECO:0000256" key="3">
    <source>
        <dbReference type="ARBA" id="ARBA00022840"/>
    </source>
</evidence>
<dbReference type="InterPro" id="IPR029000">
    <property type="entry name" value="Cyclophilin-like_dom_sf"/>
</dbReference>
<evidence type="ECO:0000313" key="5">
    <source>
        <dbReference type="EMBL" id="GAA0229950.1"/>
    </source>
</evidence>
<dbReference type="InterPro" id="IPR052708">
    <property type="entry name" value="PxpC"/>
</dbReference>
<comment type="caution">
    <text evidence="5">The sequence shown here is derived from an EMBL/GenBank/DDBJ whole genome shotgun (WGS) entry which is preliminary data.</text>
</comment>
<dbReference type="Proteomes" id="UP001500967">
    <property type="component" value="Unassembled WGS sequence"/>
</dbReference>
<dbReference type="SMART" id="SM00797">
    <property type="entry name" value="AHS2"/>
    <property type="match status" value="1"/>
</dbReference>
<feature type="domain" description="Carboxyltransferase" evidence="4">
    <location>
        <begin position="23"/>
        <end position="305"/>
    </location>
</feature>
<organism evidence="5 6">
    <name type="scientific">Cryptosporangium japonicum</name>
    <dbReference type="NCBI Taxonomy" id="80872"/>
    <lineage>
        <taxon>Bacteria</taxon>
        <taxon>Bacillati</taxon>
        <taxon>Actinomycetota</taxon>
        <taxon>Actinomycetes</taxon>
        <taxon>Cryptosporangiales</taxon>
        <taxon>Cryptosporangiaceae</taxon>
        <taxon>Cryptosporangium</taxon>
    </lineage>
</organism>
<evidence type="ECO:0000313" key="6">
    <source>
        <dbReference type="Proteomes" id="UP001500967"/>
    </source>
</evidence>
<name>A0ABN0TTQ1_9ACTN</name>
<keyword evidence="3" id="KW-0067">ATP-binding</keyword>
<dbReference type="RefSeq" id="WP_344647911.1">
    <property type="nucleotide sequence ID" value="NZ_BAAAGX010000006.1"/>
</dbReference>
<dbReference type="PANTHER" id="PTHR43309">
    <property type="entry name" value="5-OXOPROLINASE SUBUNIT C"/>
    <property type="match status" value="1"/>
</dbReference>
<accession>A0ABN0TTQ1</accession>
<evidence type="ECO:0000256" key="1">
    <source>
        <dbReference type="ARBA" id="ARBA00022741"/>
    </source>
</evidence>
<evidence type="ECO:0000259" key="4">
    <source>
        <dbReference type="SMART" id="SM00797"/>
    </source>
</evidence>
<gene>
    <name evidence="5" type="ORF">GCM10009539_14160</name>
</gene>
<keyword evidence="6" id="KW-1185">Reference proteome</keyword>
<reference evidence="5 6" key="1">
    <citation type="journal article" date="2019" name="Int. J. Syst. Evol. Microbiol.">
        <title>The Global Catalogue of Microorganisms (GCM) 10K type strain sequencing project: providing services to taxonomists for standard genome sequencing and annotation.</title>
        <authorList>
            <consortium name="The Broad Institute Genomics Platform"/>
            <consortium name="The Broad Institute Genome Sequencing Center for Infectious Disease"/>
            <person name="Wu L."/>
            <person name="Ma J."/>
        </authorList>
    </citation>
    <scope>NUCLEOTIDE SEQUENCE [LARGE SCALE GENOMIC DNA]</scope>
    <source>
        <strain evidence="5 6">JCM 10425</strain>
    </source>
</reference>
<dbReference type="SUPFAM" id="SSF50891">
    <property type="entry name" value="Cyclophilin-like"/>
    <property type="match status" value="1"/>
</dbReference>
<evidence type="ECO:0000256" key="2">
    <source>
        <dbReference type="ARBA" id="ARBA00022801"/>
    </source>
</evidence>
<dbReference type="Pfam" id="PF02626">
    <property type="entry name" value="CT_A_B"/>
    <property type="match status" value="1"/>
</dbReference>
<dbReference type="InterPro" id="IPR003778">
    <property type="entry name" value="CT_A_B"/>
</dbReference>
<protein>
    <submittedName>
        <fullName evidence="5">Biotin-dependent carboxyltransferase family protein</fullName>
    </submittedName>
</protein>
<dbReference type="EMBL" id="BAAAGX010000006">
    <property type="protein sequence ID" value="GAA0229950.1"/>
    <property type="molecule type" value="Genomic_DNA"/>
</dbReference>
<sequence>MLRVRTAGPLTTVQDLGRAGWAHLGVPRSGALDVPALRRANTLVGNDGSAAALEITLGGLVVTFSADAVVALTGARCPLTVDGVPAAHGAAVGVPAGAELRVNAASTGVRAYLAVAGGVAAEEVLGSRSTDTLSGLGPPRLRDGDTLPIGRQARSEAPIPADPWSAAAELDVAAVRAGYAARCVVEPAIAAEPVLRVFPGPREDWFAADAIEALYASPWTVTSESDRVGARLDGPTLPRLVTGELPSEGMVAGALQVPPSGPVLFLADHPVTGGYPVIGVVHPDDLWGAAQAAPGTTVHFRRENT</sequence>
<keyword evidence="1" id="KW-0547">Nucleotide-binding</keyword>
<keyword evidence="2" id="KW-0378">Hydrolase</keyword>
<dbReference type="Gene3D" id="2.40.100.10">
    <property type="entry name" value="Cyclophilin-like"/>
    <property type="match status" value="1"/>
</dbReference>
<proteinExistence type="predicted"/>
<dbReference type="PANTHER" id="PTHR43309:SF3">
    <property type="entry name" value="5-OXOPROLINASE SUBUNIT C"/>
    <property type="match status" value="1"/>
</dbReference>
<dbReference type="NCBIfam" id="TIGR00724">
    <property type="entry name" value="urea_amlyse_rel"/>
    <property type="match status" value="1"/>
</dbReference>